<dbReference type="InterPro" id="IPR015424">
    <property type="entry name" value="PyrdxlP-dep_Trfase"/>
</dbReference>
<dbReference type="AlphaFoldDB" id="A0A853CXJ0"/>
<evidence type="ECO:0000256" key="2">
    <source>
        <dbReference type="ARBA" id="ARBA00022898"/>
    </source>
</evidence>
<dbReference type="Gene3D" id="3.40.640.10">
    <property type="entry name" value="Type I PLP-dependent aspartate aminotransferase-like (Major domain)"/>
    <property type="match status" value="1"/>
</dbReference>
<dbReference type="GO" id="GO:0003700">
    <property type="term" value="F:DNA-binding transcription factor activity"/>
    <property type="evidence" value="ECO:0007669"/>
    <property type="project" value="InterPro"/>
</dbReference>
<dbReference type="RefSeq" id="WP_343063568.1">
    <property type="nucleotide sequence ID" value="NZ_BAABEH010000001.1"/>
</dbReference>
<dbReference type="SMART" id="SM00345">
    <property type="entry name" value="HTH_GNTR"/>
    <property type="match status" value="1"/>
</dbReference>
<evidence type="ECO:0000256" key="6">
    <source>
        <dbReference type="SAM" id="MobiDB-lite"/>
    </source>
</evidence>
<dbReference type="InterPro" id="IPR036388">
    <property type="entry name" value="WH-like_DNA-bd_sf"/>
</dbReference>
<dbReference type="Proteomes" id="UP000578352">
    <property type="component" value="Unassembled WGS sequence"/>
</dbReference>
<protein>
    <submittedName>
        <fullName evidence="8">GntR family transcriptional regulator/MocR family aminotransferase</fullName>
    </submittedName>
</protein>
<dbReference type="PANTHER" id="PTHR46577">
    <property type="entry name" value="HTH-TYPE TRANSCRIPTIONAL REGULATORY PROTEIN GABR"/>
    <property type="match status" value="1"/>
</dbReference>
<keyword evidence="8" id="KW-0032">Aminotransferase</keyword>
<proteinExistence type="inferred from homology"/>
<dbReference type="GO" id="GO:0003677">
    <property type="term" value="F:DNA binding"/>
    <property type="evidence" value="ECO:0007669"/>
    <property type="project" value="UniProtKB-KW"/>
</dbReference>
<keyword evidence="2" id="KW-0663">Pyridoxal phosphate</keyword>
<feature type="domain" description="HTH gntR-type" evidence="7">
    <location>
        <begin position="7"/>
        <end position="75"/>
    </location>
</feature>
<keyword evidence="5" id="KW-0804">Transcription</keyword>
<evidence type="ECO:0000259" key="7">
    <source>
        <dbReference type="PROSITE" id="PS50949"/>
    </source>
</evidence>
<evidence type="ECO:0000313" key="8">
    <source>
        <dbReference type="EMBL" id="NYJ24633.1"/>
    </source>
</evidence>
<dbReference type="InterPro" id="IPR051446">
    <property type="entry name" value="HTH_trans_reg/aminotransferase"/>
</dbReference>
<dbReference type="InterPro" id="IPR036390">
    <property type="entry name" value="WH_DNA-bd_sf"/>
</dbReference>
<feature type="region of interest" description="Disordered" evidence="6">
    <location>
        <begin position="77"/>
        <end position="98"/>
    </location>
</feature>
<dbReference type="CDD" id="cd00609">
    <property type="entry name" value="AAT_like"/>
    <property type="match status" value="1"/>
</dbReference>
<comment type="caution">
    <text evidence="8">The sequence shown here is derived from an EMBL/GenBank/DDBJ whole genome shotgun (WGS) entry which is preliminary data.</text>
</comment>
<dbReference type="Pfam" id="PF00155">
    <property type="entry name" value="Aminotran_1_2"/>
    <property type="match status" value="1"/>
</dbReference>
<organism evidence="8 9">
    <name type="scientific">Leifsonia shinshuensis</name>
    <dbReference type="NCBI Taxonomy" id="150026"/>
    <lineage>
        <taxon>Bacteria</taxon>
        <taxon>Bacillati</taxon>
        <taxon>Actinomycetota</taxon>
        <taxon>Actinomycetes</taxon>
        <taxon>Micrococcales</taxon>
        <taxon>Microbacteriaceae</taxon>
        <taxon>Leifsonia</taxon>
    </lineage>
</organism>
<dbReference type="SUPFAM" id="SSF46785">
    <property type="entry name" value="Winged helix' DNA-binding domain"/>
    <property type="match status" value="1"/>
</dbReference>
<dbReference type="Pfam" id="PF00392">
    <property type="entry name" value="GntR"/>
    <property type="match status" value="1"/>
</dbReference>
<name>A0A853CXJ0_9MICO</name>
<dbReference type="InterPro" id="IPR004839">
    <property type="entry name" value="Aminotransferase_I/II_large"/>
</dbReference>
<dbReference type="CDD" id="cd07377">
    <property type="entry name" value="WHTH_GntR"/>
    <property type="match status" value="1"/>
</dbReference>
<reference evidence="8 9" key="1">
    <citation type="submission" date="2020-07" db="EMBL/GenBank/DDBJ databases">
        <title>Sequencing the genomes of 1000 actinobacteria strains.</title>
        <authorList>
            <person name="Klenk H.-P."/>
        </authorList>
    </citation>
    <scope>NUCLEOTIDE SEQUENCE [LARGE SCALE GENOMIC DNA]</scope>
    <source>
        <strain evidence="8 9">DSM 15165</strain>
    </source>
</reference>
<keyword evidence="4" id="KW-0238">DNA-binding</keyword>
<dbReference type="Gene3D" id="1.10.10.10">
    <property type="entry name" value="Winged helix-like DNA-binding domain superfamily/Winged helix DNA-binding domain"/>
    <property type="match status" value="1"/>
</dbReference>
<evidence type="ECO:0000256" key="3">
    <source>
        <dbReference type="ARBA" id="ARBA00023015"/>
    </source>
</evidence>
<accession>A0A853CXJ0</accession>
<dbReference type="InterPro" id="IPR015421">
    <property type="entry name" value="PyrdxlP-dep_Trfase_major"/>
</dbReference>
<evidence type="ECO:0000256" key="4">
    <source>
        <dbReference type="ARBA" id="ARBA00023125"/>
    </source>
</evidence>
<keyword evidence="3" id="KW-0805">Transcription regulation</keyword>
<comment type="similarity">
    <text evidence="1">In the C-terminal section; belongs to the class-I pyridoxal-phosphate-dependent aminotransferase family.</text>
</comment>
<evidence type="ECO:0000256" key="5">
    <source>
        <dbReference type="ARBA" id="ARBA00023163"/>
    </source>
</evidence>
<gene>
    <name evidence="8" type="ORF">HNR13_002920</name>
</gene>
<dbReference type="GO" id="GO:0008483">
    <property type="term" value="F:transaminase activity"/>
    <property type="evidence" value="ECO:0007669"/>
    <property type="project" value="UniProtKB-KW"/>
</dbReference>
<evidence type="ECO:0000256" key="1">
    <source>
        <dbReference type="ARBA" id="ARBA00005384"/>
    </source>
</evidence>
<dbReference type="EMBL" id="JACCFL010000001">
    <property type="protein sequence ID" value="NYJ24633.1"/>
    <property type="molecule type" value="Genomic_DNA"/>
</dbReference>
<dbReference type="InterPro" id="IPR000524">
    <property type="entry name" value="Tscrpt_reg_HTH_GntR"/>
</dbReference>
<keyword evidence="8" id="KW-0808">Transferase</keyword>
<dbReference type="PRINTS" id="PR00035">
    <property type="entry name" value="HTHGNTR"/>
</dbReference>
<dbReference type="SUPFAM" id="SSF53383">
    <property type="entry name" value="PLP-dependent transferases"/>
    <property type="match status" value="1"/>
</dbReference>
<dbReference type="PANTHER" id="PTHR46577:SF1">
    <property type="entry name" value="HTH-TYPE TRANSCRIPTIONAL REGULATORY PROTEIN GABR"/>
    <property type="match status" value="1"/>
</dbReference>
<dbReference type="GO" id="GO:0030170">
    <property type="term" value="F:pyridoxal phosphate binding"/>
    <property type="evidence" value="ECO:0007669"/>
    <property type="project" value="InterPro"/>
</dbReference>
<evidence type="ECO:0000313" key="9">
    <source>
        <dbReference type="Proteomes" id="UP000578352"/>
    </source>
</evidence>
<sequence>MSIEGRGDRTERVYRELRDAVLDGRLRRGERLPATRELAASLGVSRSTVSTAYERLTAEGYLVARVGSGTYVAMPASTPSRAPRHAAPSGTAPRGAALPAPAWRDLADPLWSEPHPIAYDFSVGSPDPALFPADAWRRSVTAALRGPALRSAHYADPAGPERLRAGIARHLGLARSVAATAADVVVTSGAQQAFDLLGRTLLRPGDTVIVEDPGYPPVRQLFEQLGARVVPVPVDEEGLRVDLLPPARMVYVTPSHQFPLGGVLPLERRAALLEWAAREDAVVIEDDYDSEYRFGARALDPLQRLDADGRVVYVGTFSKTMLPGLRLGFVVAPPSLVPALRSAKRLTDWHNDVVTQAAMASLLDSGAFASHVRRARRVYEERHALIGREAGRLLAGRLDVVPSAAGLHLALRPADGVPFDSARVAAAAAVAGVAVQALPRFAVAGGWEGLLLGFGAIAAADIPDGVRLLAEAAARAHAGEPAASAGGKRE</sequence>
<dbReference type="PROSITE" id="PS50949">
    <property type="entry name" value="HTH_GNTR"/>
    <property type="match status" value="1"/>
</dbReference>